<dbReference type="AlphaFoldDB" id="A0A139HWJ0"/>
<evidence type="ECO:0008006" key="3">
    <source>
        <dbReference type="Google" id="ProtNLM"/>
    </source>
</evidence>
<accession>A0A139HWJ0</accession>
<evidence type="ECO:0000313" key="2">
    <source>
        <dbReference type="Proteomes" id="UP000070133"/>
    </source>
</evidence>
<evidence type="ECO:0000313" key="1">
    <source>
        <dbReference type="EMBL" id="KXT06816.1"/>
    </source>
</evidence>
<dbReference type="Proteomes" id="UP000070133">
    <property type="component" value="Unassembled WGS sequence"/>
</dbReference>
<sequence length="167" mass="19124">MSDSVHLPNELWLLIIPHCSPADLWRSGRRVNAQLKDCVDQFFEREVLPHLIVSLPVALPTYDIRNPVRGQAVFHPLSPKTGPEPGRLHVQLAQTEPEHYRTHFLDRWQGMQQSADAALGQHIRFDVQLADRTVSMRLPDARGELVKSTHDARMSFQWTPAMTAFFL</sequence>
<reference evidence="1 2" key="1">
    <citation type="submission" date="2015-07" db="EMBL/GenBank/DDBJ databases">
        <title>Comparative genomics of the Sigatoka disease complex on banana suggests a link between parallel evolutionary changes in Pseudocercospora fijiensis and Pseudocercospora eumusae and increased virulence on the banana host.</title>
        <authorList>
            <person name="Chang T.-C."/>
            <person name="Salvucci A."/>
            <person name="Crous P.W."/>
            <person name="Stergiopoulos I."/>
        </authorList>
    </citation>
    <scope>NUCLEOTIDE SEQUENCE [LARGE SCALE GENOMIC DNA]</scope>
    <source>
        <strain evidence="1 2">CBS 114824</strain>
    </source>
</reference>
<organism evidence="1 2">
    <name type="scientific">Pseudocercospora eumusae</name>
    <dbReference type="NCBI Taxonomy" id="321146"/>
    <lineage>
        <taxon>Eukaryota</taxon>
        <taxon>Fungi</taxon>
        <taxon>Dikarya</taxon>
        <taxon>Ascomycota</taxon>
        <taxon>Pezizomycotina</taxon>
        <taxon>Dothideomycetes</taxon>
        <taxon>Dothideomycetidae</taxon>
        <taxon>Mycosphaerellales</taxon>
        <taxon>Mycosphaerellaceae</taxon>
        <taxon>Pseudocercospora</taxon>
    </lineage>
</organism>
<protein>
    <recommendedName>
        <fullName evidence="3">F-box domain-containing protein</fullName>
    </recommendedName>
</protein>
<dbReference type="OrthoDB" id="3636523at2759"/>
<comment type="caution">
    <text evidence="1">The sequence shown here is derived from an EMBL/GenBank/DDBJ whole genome shotgun (WGS) entry which is preliminary data.</text>
</comment>
<name>A0A139HWJ0_9PEZI</name>
<proteinExistence type="predicted"/>
<keyword evidence="2" id="KW-1185">Reference proteome</keyword>
<dbReference type="EMBL" id="LFZN01000004">
    <property type="protein sequence ID" value="KXT06816.1"/>
    <property type="molecule type" value="Genomic_DNA"/>
</dbReference>
<gene>
    <name evidence="1" type="ORF">AC578_7255</name>
</gene>